<dbReference type="Pfam" id="PF00266">
    <property type="entry name" value="Aminotran_5"/>
    <property type="match status" value="1"/>
</dbReference>
<dbReference type="EMBL" id="UINC01044985">
    <property type="protein sequence ID" value="SVB51169.1"/>
    <property type="molecule type" value="Genomic_DNA"/>
</dbReference>
<dbReference type="InterPro" id="IPR000192">
    <property type="entry name" value="Aminotrans_V_dom"/>
</dbReference>
<dbReference type="PANTHER" id="PTHR43092:SF2">
    <property type="entry name" value="HERCYNYLCYSTEINE SULFOXIDE LYASE"/>
    <property type="match status" value="1"/>
</dbReference>
<sequence>MASRPHPISGEETAFWADIRKQFYLRDDTTYLQGGTVGPSARPTIEHTIELLRDFETDPLHGGHSGQVGQGVEKAREKLAAFVGAPPEQIALVLNTTMASNIPAQGLTWESGTEILMSDQEYPAVKNLWHYVAERDGLTVRWITLPVPPGNKQDVIEAYAGGISKKTSIMIFSHVYFTTGLVAPINELTALAHEYGAAAFIDGAHAVGMAPANLTETNPDFYISSTHKWLLAPKGTGFLYFNAKYQDRMRPVIIGHNAWPMGHARRYDVAGTRDHTHFAGLGRAIDFQTEIGWDSKIRPYCLGLAKYLKEQALERIRGSRLTIPLDPEMSGFITSFSIDGINLGKVCSILWDEYKIEVTANGANGMQFFRVSTHFYDSYDDVDRFIGAVNEIIKTRDVRLEDG</sequence>
<evidence type="ECO:0000256" key="1">
    <source>
        <dbReference type="ARBA" id="ARBA00022898"/>
    </source>
</evidence>
<proteinExistence type="predicted"/>
<feature type="domain" description="Aminotransferase class V" evidence="2">
    <location>
        <begin position="45"/>
        <end position="385"/>
    </location>
</feature>
<reference evidence="3" key="1">
    <citation type="submission" date="2018-05" db="EMBL/GenBank/DDBJ databases">
        <authorList>
            <person name="Lanie J.A."/>
            <person name="Ng W.-L."/>
            <person name="Kazmierczak K.M."/>
            <person name="Andrzejewski T.M."/>
            <person name="Davidsen T.M."/>
            <person name="Wayne K.J."/>
            <person name="Tettelin H."/>
            <person name="Glass J.I."/>
            <person name="Rusch D."/>
            <person name="Podicherti R."/>
            <person name="Tsui H.-C.T."/>
            <person name="Winkler M.E."/>
        </authorList>
    </citation>
    <scope>NUCLEOTIDE SEQUENCE</scope>
</reference>
<protein>
    <recommendedName>
        <fullName evidence="2">Aminotransferase class V domain-containing protein</fullName>
    </recommendedName>
</protein>
<organism evidence="3">
    <name type="scientific">marine metagenome</name>
    <dbReference type="NCBI Taxonomy" id="408172"/>
    <lineage>
        <taxon>unclassified sequences</taxon>
        <taxon>metagenomes</taxon>
        <taxon>ecological metagenomes</taxon>
    </lineage>
</organism>
<dbReference type="InterPro" id="IPR015424">
    <property type="entry name" value="PyrdxlP-dep_Trfase"/>
</dbReference>
<dbReference type="PANTHER" id="PTHR43092">
    <property type="entry name" value="L-CYSTEINE DESULFHYDRASE"/>
    <property type="match status" value="1"/>
</dbReference>
<evidence type="ECO:0000259" key="2">
    <source>
        <dbReference type="Pfam" id="PF00266"/>
    </source>
</evidence>
<gene>
    <name evidence="3" type="ORF">METZ01_LOCUS204023</name>
</gene>
<dbReference type="InterPro" id="IPR015422">
    <property type="entry name" value="PyrdxlP-dep_Trfase_small"/>
</dbReference>
<keyword evidence="1" id="KW-0663">Pyridoxal phosphate</keyword>
<dbReference type="InterPro" id="IPR015421">
    <property type="entry name" value="PyrdxlP-dep_Trfase_major"/>
</dbReference>
<evidence type="ECO:0000313" key="3">
    <source>
        <dbReference type="EMBL" id="SVB51169.1"/>
    </source>
</evidence>
<name>A0A382EL95_9ZZZZ</name>
<accession>A0A382EL95</accession>
<dbReference type="AlphaFoldDB" id="A0A382EL95"/>
<dbReference type="SUPFAM" id="SSF53383">
    <property type="entry name" value="PLP-dependent transferases"/>
    <property type="match status" value="1"/>
</dbReference>
<dbReference type="Gene3D" id="3.40.640.10">
    <property type="entry name" value="Type I PLP-dependent aspartate aminotransferase-like (Major domain)"/>
    <property type="match status" value="1"/>
</dbReference>
<dbReference type="Gene3D" id="3.90.1150.10">
    <property type="entry name" value="Aspartate Aminotransferase, domain 1"/>
    <property type="match status" value="1"/>
</dbReference>